<evidence type="ECO:0000313" key="1">
    <source>
        <dbReference type="EMBL" id="BDX06102.1"/>
    </source>
</evidence>
<accession>A0AA48HP42</accession>
<protein>
    <recommendedName>
        <fullName evidence="3">DUF1439 domain-containing protein</fullName>
    </recommendedName>
</protein>
<dbReference type="KEGG" id="pmaw:MACH26_16230"/>
<proteinExistence type="predicted"/>
<evidence type="ECO:0000313" key="2">
    <source>
        <dbReference type="Proteomes" id="UP001333710"/>
    </source>
</evidence>
<evidence type="ECO:0008006" key="3">
    <source>
        <dbReference type="Google" id="ProtNLM"/>
    </source>
</evidence>
<dbReference type="Gene3D" id="3.15.10.40">
    <property type="entry name" value="Uncharacterised protein PF07273, DUF1439"/>
    <property type="match status" value="1"/>
</dbReference>
<keyword evidence="2" id="KW-1185">Reference proteome</keyword>
<dbReference type="AlphaFoldDB" id="A0AA48HP42"/>
<dbReference type="Proteomes" id="UP001333710">
    <property type="component" value="Chromosome"/>
</dbReference>
<name>A0AA48HP42_9ALTE</name>
<organism evidence="1 2">
    <name type="scientific">Planctobacterium marinum</name>
    <dbReference type="NCBI Taxonomy" id="1631968"/>
    <lineage>
        <taxon>Bacteria</taxon>
        <taxon>Pseudomonadati</taxon>
        <taxon>Pseudomonadota</taxon>
        <taxon>Gammaproteobacteria</taxon>
        <taxon>Alteromonadales</taxon>
        <taxon>Alteromonadaceae</taxon>
        <taxon>Planctobacterium</taxon>
    </lineage>
</organism>
<dbReference type="EMBL" id="AP027272">
    <property type="protein sequence ID" value="BDX06102.1"/>
    <property type="molecule type" value="Genomic_DNA"/>
</dbReference>
<sequence length="240" mass="27536">MALNLDKTSIRQWLIRWMVKLGRVKSVTMSADEINALLGENLPETFNIPVPGAKGEVIVQTAKISMPPLADHFVIHLFCALNIDSVANPIYRAHVDIEGVAWPAYNRENKQIFLTDIKVGKMTLIQDEYSLLKDTRQLMNSLVPEPIRSVFGVTVKTTLNVLSRGIYKDAKQYLSLYMLNNKQKILDYHKPDLEKVVKRLSDDAELNYYLDEHNFEEQLFAEFGKAVIVKNGELQFIFRH</sequence>
<dbReference type="RefSeq" id="WP_338292139.1">
    <property type="nucleotide sequence ID" value="NZ_AP027272.1"/>
</dbReference>
<reference evidence="1" key="1">
    <citation type="submission" date="2023-01" db="EMBL/GenBank/DDBJ databases">
        <title>Complete genome sequence of Planctobacterium marinum strain Dej080120_11.</title>
        <authorList>
            <person name="Ueki S."/>
            <person name="Maruyama F."/>
        </authorList>
    </citation>
    <scope>NUCLEOTIDE SEQUENCE</scope>
    <source>
        <strain evidence="1">Dej080120_11</strain>
    </source>
</reference>
<gene>
    <name evidence="1" type="ORF">MACH26_16230</name>
</gene>